<dbReference type="AlphaFoldDB" id="A0A7C9TLC2"/>
<proteinExistence type="predicted"/>
<dbReference type="SUPFAM" id="SSF56935">
    <property type="entry name" value="Porins"/>
    <property type="match status" value="1"/>
</dbReference>
<reference evidence="1 2" key="1">
    <citation type="submission" date="2020-02" db="EMBL/GenBank/DDBJ databases">
        <title>Ideonella bacterium strain TBM-1.</title>
        <authorList>
            <person name="Chen W.-M."/>
        </authorList>
    </citation>
    <scope>NUCLEOTIDE SEQUENCE [LARGE SCALE GENOMIC DNA]</scope>
    <source>
        <strain evidence="1 2">TBM-1</strain>
    </source>
</reference>
<gene>
    <name evidence="1" type="ORF">G3A44_12085</name>
</gene>
<keyword evidence="2" id="KW-1185">Reference proteome</keyword>
<protein>
    <submittedName>
        <fullName evidence="1">Uncharacterized protein</fullName>
    </submittedName>
</protein>
<dbReference type="RefSeq" id="WP_163457779.1">
    <property type="nucleotide sequence ID" value="NZ_JAAGOH010000013.1"/>
</dbReference>
<dbReference type="EMBL" id="JAAGOH010000013">
    <property type="protein sequence ID" value="NDY91925.1"/>
    <property type="molecule type" value="Genomic_DNA"/>
</dbReference>
<evidence type="ECO:0000313" key="2">
    <source>
        <dbReference type="Proteomes" id="UP000484255"/>
    </source>
</evidence>
<sequence>MARHPGVLLTGGAPDNQAGRLVLQQAELLGAWRWHESWAGAWSLAGHDGEPLRTESALVETRHQIAGAQWALRLGRQPMGLGDVVDGAARLQDYGQKPLAHRAALGDAEPEDGLRLSWRPPPEDGWQALSVGLWRGRGFPGSQAGAWAPSLLAQWGHGHATLHGLAAHWRPQARGATALMADGMPAHHHGVPDCRDTTTGRVCFSGRSTVLGVSAAVDGWMADRLLLQGAWLWRRERGALYDATREAELRSDVQGAWVDLQWRWGEDWRTGGRLERLVPRNRVAGRAPAELAAAAGLAEAVAVHRATATLQWRWQQALGLTLEVGQERASGQSPQPWGALRLTWDRPTLLEGH</sequence>
<name>A0A7C9TLC2_9BURK</name>
<evidence type="ECO:0000313" key="1">
    <source>
        <dbReference type="EMBL" id="NDY91925.1"/>
    </source>
</evidence>
<organism evidence="1 2">
    <name type="scientific">Ideonella livida</name>
    <dbReference type="NCBI Taxonomy" id="2707176"/>
    <lineage>
        <taxon>Bacteria</taxon>
        <taxon>Pseudomonadati</taxon>
        <taxon>Pseudomonadota</taxon>
        <taxon>Betaproteobacteria</taxon>
        <taxon>Burkholderiales</taxon>
        <taxon>Sphaerotilaceae</taxon>
        <taxon>Ideonella</taxon>
    </lineage>
</organism>
<dbReference type="Proteomes" id="UP000484255">
    <property type="component" value="Unassembled WGS sequence"/>
</dbReference>
<accession>A0A7C9TLC2</accession>
<comment type="caution">
    <text evidence="1">The sequence shown here is derived from an EMBL/GenBank/DDBJ whole genome shotgun (WGS) entry which is preliminary data.</text>
</comment>